<reference evidence="1" key="1">
    <citation type="submission" date="2020-11" db="EMBL/GenBank/DDBJ databases">
        <authorList>
            <person name="Tran Van P."/>
        </authorList>
    </citation>
    <scope>NUCLEOTIDE SEQUENCE</scope>
</reference>
<organism evidence="1">
    <name type="scientific">Timema tahoe</name>
    <dbReference type="NCBI Taxonomy" id="61484"/>
    <lineage>
        <taxon>Eukaryota</taxon>
        <taxon>Metazoa</taxon>
        <taxon>Ecdysozoa</taxon>
        <taxon>Arthropoda</taxon>
        <taxon>Hexapoda</taxon>
        <taxon>Insecta</taxon>
        <taxon>Pterygota</taxon>
        <taxon>Neoptera</taxon>
        <taxon>Polyneoptera</taxon>
        <taxon>Phasmatodea</taxon>
        <taxon>Timematodea</taxon>
        <taxon>Timematoidea</taxon>
        <taxon>Timematidae</taxon>
        <taxon>Timema</taxon>
    </lineage>
</organism>
<proteinExistence type="predicted"/>
<protein>
    <submittedName>
        <fullName evidence="1">Uncharacterized protein</fullName>
    </submittedName>
</protein>
<evidence type="ECO:0000313" key="1">
    <source>
        <dbReference type="EMBL" id="CAD7461131.1"/>
    </source>
</evidence>
<dbReference type="AlphaFoldDB" id="A0A7R9IMP5"/>
<gene>
    <name evidence="1" type="ORF">TTEB3V08_LOCUS9044</name>
</gene>
<sequence>MAENESDVQNALNSLNVATGRMDLRINVSKTKLRYPNSSSSDCTMNYIKRDTDGDGARKWQGGFSKLPGNGGICGFVDEQKSVNHHSLRLLHVATFRGYICDCGLEVPWDEETFPHHRTQTFSRLWHKVVGQSQESLTQIPTNRGLTFPPILPSSPASSTTPKSLRLELLLAHVCLPRFMD</sequence>
<accession>A0A7R9IMP5</accession>
<name>A0A7R9IMP5_9NEOP</name>
<dbReference type="EMBL" id="OE004404">
    <property type="protein sequence ID" value="CAD7461131.1"/>
    <property type="molecule type" value="Genomic_DNA"/>
</dbReference>